<dbReference type="InterPro" id="IPR000832">
    <property type="entry name" value="GPCR_2_secretin-like"/>
</dbReference>
<dbReference type="InterPro" id="IPR057244">
    <property type="entry name" value="GAIN_B"/>
</dbReference>
<comment type="subcellular location">
    <subcellularLocation>
        <location evidence="1">Membrane</location>
        <topology evidence="1">Multi-pass membrane protein</topology>
    </subcellularLocation>
</comment>
<dbReference type="Pfam" id="PF07699">
    <property type="entry name" value="Ephrin_rec_like"/>
    <property type="match status" value="1"/>
</dbReference>
<name>A0A7D9HNM5_PARCT</name>
<dbReference type="PRINTS" id="PR00249">
    <property type="entry name" value="GPCRSECRETIN"/>
</dbReference>
<feature type="domain" description="GAIN-B" evidence="9">
    <location>
        <begin position="425"/>
        <end position="608"/>
    </location>
</feature>
<evidence type="ECO:0000313" key="11">
    <source>
        <dbReference type="EMBL" id="CAB3986803.1"/>
    </source>
</evidence>
<dbReference type="OrthoDB" id="5986503at2759"/>
<dbReference type="AlphaFoldDB" id="A0A7D9HNM5"/>
<dbReference type="GO" id="GO:0016020">
    <property type="term" value="C:membrane"/>
    <property type="evidence" value="ECO:0007669"/>
    <property type="project" value="UniProtKB-SubCell"/>
</dbReference>
<dbReference type="Pfam" id="PF26588">
    <property type="entry name" value="GAIN_ADGRA3"/>
    <property type="match status" value="1"/>
</dbReference>
<keyword evidence="5" id="KW-1015">Disulfide bond</keyword>
<accession>A0A7D9HNM5</accession>
<feature type="transmembrane region" description="Helical" evidence="7">
    <location>
        <begin position="656"/>
        <end position="677"/>
    </location>
</feature>
<dbReference type="CDD" id="cd15040">
    <property type="entry name" value="7tmB2_Adhesion"/>
    <property type="match status" value="1"/>
</dbReference>
<proteinExistence type="predicted"/>
<feature type="transmembrane region" description="Helical" evidence="7">
    <location>
        <begin position="767"/>
        <end position="789"/>
    </location>
</feature>
<dbReference type="Pfam" id="PF00002">
    <property type="entry name" value="7tm_2"/>
    <property type="match status" value="1"/>
</dbReference>
<feature type="signal peptide" evidence="8">
    <location>
        <begin position="1"/>
        <end position="24"/>
    </location>
</feature>
<feature type="transmembrane region" description="Helical" evidence="7">
    <location>
        <begin position="621"/>
        <end position="644"/>
    </location>
</feature>
<keyword evidence="3 7" id="KW-1133">Transmembrane helix</keyword>
<dbReference type="InterPro" id="IPR011641">
    <property type="entry name" value="Tyr-kin_ephrin_A/B_rcpt-like"/>
</dbReference>
<dbReference type="InterPro" id="IPR017981">
    <property type="entry name" value="GPCR_2-like_7TM"/>
</dbReference>
<dbReference type="InterPro" id="IPR046338">
    <property type="entry name" value="GAIN_dom_sf"/>
</dbReference>
<gene>
    <name evidence="11" type="ORF">PACLA_8A039683</name>
</gene>
<dbReference type="SMART" id="SM00303">
    <property type="entry name" value="GPS"/>
    <property type="match status" value="1"/>
</dbReference>
<keyword evidence="12" id="KW-1185">Reference proteome</keyword>
<dbReference type="Pfam" id="PF01825">
    <property type="entry name" value="GPS"/>
    <property type="match status" value="1"/>
</dbReference>
<evidence type="ECO:0000313" key="12">
    <source>
        <dbReference type="Proteomes" id="UP001152795"/>
    </source>
</evidence>
<feature type="transmembrane region" description="Helical" evidence="7">
    <location>
        <begin position="723"/>
        <end position="747"/>
    </location>
</feature>
<dbReference type="InterPro" id="IPR058808">
    <property type="entry name" value="GAIN_ADGRA2/3"/>
</dbReference>
<dbReference type="Gene3D" id="2.60.220.50">
    <property type="match status" value="1"/>
</dbReference>
<feature type="compositionally biased region" description="Polar residues" evidence="6">
    <location>
        <begin position="916"/>
        <end position="933"/>
    </location>
</feature>
<sequence length="933" mass="104013">MSWLLRKIIGLVALLSIQIDYGKAGFAPLSPHCLLVDVDIYYDATRVGNIDFHETTNEFKKSPFTKSATSGWHGQLKESCGRVNVTFDYLGYKKKSKSGDLVLAATFLYRFKDGAEEKPSDKKLHLCINATREMHEEYLEKFNWLSSIPALKGKNEEIVEARAAPYDSNIRYCCVVKRIEMTCCPDGATFVPGEESSSCECNAGYHYDQATPVVCQPCPTGTYKPKSNLENCQKCPEGKMTLGNGSISCLPIVECKEEIIWTSEGTFAWETTRVDNEATHKCPYGPSNVTVTRVCNLVGNKTASWAQFDSSKCIPSKHTETLLELSKTPIDESNVNNITEVLATETAVATELDFNDVALATNTIVDIVDYNSSLTEVAENVMKVLNNILSVDEDVLAESQLLNHTTARLINATETFAENVPLQNGVFFYNASNIEMKGEAITRQSLDEDFTYIANLMKQNSLSPIQQQITIAARALQKAKQQGSDRIITIVYQNNKFFPVSLHRKSSKNEKQDGERRGSIGDIVLAGKFKDASIDMLEGAIELKFSEDMKNGSRLRPRCVFWDFTANDGFGNWSTEGCYYSGTTSGHVTCNCNHMTNFAILLTADPNRDELDSDHRHALSVISYVGCTVSLLAAILTLITYIFFRDLRRSNAQTILCHLCIALIGLLVSYFVVATRVPKTTGCLVSGLLVHYFLLATFSWMGVEGINMYLAFVKVMSAHVPRFIPKAVIIAWGIPGLVVIITGSLAFDDYSTEESCFLHGLPFYISVFTPAVIVLLMNFIMFALTMYSLSQMGKEVSQENKMKGYRRVKVALAIMVLLGLTWFFGMLAIGSARLLFQYLFCIFNSLQGFAIFWFHCVRQPEVRQCWADFLRGRRGRQRRYTASTTAPVLGANALKKTSSSASPELKPSNTRRKCNNDQNTRSLDQNKNATSTV</sequence>
<dbReference type="PANTHER" id="PTHR47767">
    <property type="entry name" value="ADHESION G PROTEIN-COUPLED RECEPTOR G7"/>
    <property type="match status" value="1"/>
</dbReference>
<dbReference type="SUPFAM" id="SSF81321">
    <property type="entry name" value="Family A G protein-coupled receptor-like"/>
    <property type="match status" value="1"/>
</dbReference>
<feature type="chain" id="PRO_5043747549" evidence="8">
    <location>
        <begin position="25"/>
        <end position="933"/>
    </location>
</feature>
<reference evidence="11" key="1">
    <citation type="submission" date="2020-04" db="EMBL/GenBank/DDBJ databases">
        <authorList>
            <person name="Alioto T."/>
            <person name="Alioto T."/>
            <person name="Gomez Garrido J."/>
        </authorList>
    </citation>
    <scope>NUCLEOTIDE SEQUENCE</scope>
    <source>
        <strain evidence="11">A484AB</strain>
    </source>
</reference>
<evidence type="ECO:0000256" key="7">
    <source>
        <dbReference type="SAM" id="Phobius"/>
    </source>
</evidence>
<evidence type="ECO:0000256" key="6">
    <source>
        <dbReference type="SAM" id="MobiDB-lite"/>
    </source>
</evidence>
<evidence type="ECO:0000256" key="4">
    <source>
        <dbReference type="ARBA" id="ARBA00023136"/>
    </source>
</evidence>
<keyword evidence="4 7" id="KW-0472">Membrane</keyword>
<evidence type="ECO:0000256" key="8">
    <source>
        <dbReference type="SAM" id="SignalP"/>
    </source>
</evidence>
<evidence type="ECO:0000259" key="10">
    <source>
        <dbReference type="PROSITE" id="PS50261"/>
    </source>
</evidence>
<feature type="region of interest" description="Disordered" evidence="6">
    <location>
        <begin position="896"/>
        <end position="933"/>
    </location>
</feature>
<dbReference type="PROSITE" id="PS50261">
    <property type="entry name" value="G_PROTEIN_RECEP_F2_4"/>
    <property type="match status" value="1"/>
</dbReference>
<feature type="transmembrane region" description="Helical" evidence="7">
    <location>
        <begin position="689"/>
        <end position="711"/>
    </location>
</feature>
<feature type="transmembrane region" description="Helical" evidence="7">
    <location>
        <begin position="810"/>
        <end position="829"/>
    </location>
</feature>
<dbReference type="Gene3D" id="2.10.50.10">
    <property type="entry name" value="Tumor Necrosis Factor Receptor, subunit A, domain 2"/>
    <property type="match status" value="1"/>
</dbReference>
<dbReference type="PROSITE" id="PS50221">
    <property type="entry name" value="GAIN_B"/>
    <property type="match status" value="1"/>
</dbReference>
<keyword evidence="8" id="KW-0732">Signal</keyword>
<dbReference type="Proteomes" id="UP001152795">
    <property type="component" value="Unassembled WGS sequence"/>
</dbReference>
<evidence type="ECO:0000256" key="3">
    <source>
        <dbReference type="ARBA" id="ARBA00022989"/>
    </source>
</evidence>
<evidence type="ECO:0000259" key="9">
    <source>
        <dbReference type="PROSITE" id="PS50221"/>
    </source>
</evidence>
<dbReference type="EMBL" id="CACRXK020001074">
    <property type="protein sequence ID" value="CAB3986803.1"/>
    <property type="molecule type" value="Genomic_DNA"/>
</dbReference>
<evidence type="ECO:0000256" key="5">
    <source>
        <dbReference type="ARBA" id="ARBA00023157"/>
    </source>
</evidence>
<feature type="transmembrane region" description="Helical" evidence="7">
    <location>
        <begin position="835"/>
        <end position="854"/>
    </location>
</feature>
<protein>
    <submittedName>
        <fullName evidence="11">Adhesion G- coupled receptor G6 isoform X1</fullName>
    </submittedName>
</protein>
<keyword evidence="11" id="KW-0675">Receptor</keyword>
<evidence type="ECO:0000256" key="1">
    <source>
        <dbReference type="ARBA" id="ARBA00004141"/>
    </source>
</evidence>
<keyword evidence="2 7" id="KW-0812">Transmembrane</keyword>
<dbReference type="Gene3D" id="1.20.1070.10">
    <property type="entry name" value="Rhodopsin 7-helix transmembrane proteins"/>
    <property type="match status" value="1"/>
</dbReference>
<dbReference type="InterPro" id="IPR009030">
    <property type="entry name" value="Growth_fac_rcpt_cys_sf"/>
</dbReference>
<feature type="domain" description="G-protein coupled receptors family 2 profile 2" evidence="10">
    <location>
        <begin position="619"/>
        <end position="859"/>
    </location>
</feature>
<dbReference type="GO" id="GO:0004930">
    <property type="term" value="F:G protein-coupled receptor activity"/>
    <property type="evidence" value="ECO:0007669"/>
    <property type="project" value="InterPro"/>
</dbReference>
<dbReference type="InterPro" id="IPR053066">
    <property type="entry name" value="ADGR_G7"/>
</dbReference>
<dbReference type="SUPFAM" id="SSF57184">
    <property type="entry name" value="Growth factor receptor domain"/>
    <property type="match status" value="1"/>
</dbReference>
<dbReference type="InterPro" id="IPR000203">
    <property type="entry name" value="GPS"/>
</dbReference>
<evidence type="ECO:0000256" key="2">
    <source>
        <dbReference type="ARBA" id="ARBA00022692"/>
    </source>
</evidence>
<dbReference type="SMART" id="SM01411">
    <property type="entry name" value="Ephrin_rec_like"/>
    <property type="match status" value="1"/>
</dbReference>
<dbReference type="GO" id="GO:0007166">
    <property type="term" value="P:cell surface receptor signaling pathway"/>
    <property type="evidence" value="ECO:0007669"/>
    <property type="project" value="InterPro"/>
</dbReference>
<comment type="caution">
    <text evidence="11">The sequence shown here is derived from an EMBL/GenBank/DDBJ whole genome shotgun (WGS) entry which is preliminary data.</text>
</comment>
<organism evidence="11 12">
    <name type="scientific">Paramuricea clavata</name>
    <name type="common">Red gorgonian</name>
    <name type="synonym">Violescent sea-whip</name>
    <dbReference type="NCBI Taxonomy" id="317549"/>
    <lineage>
        <taxon>Eukaryota</taxon>
        <taxon>Metazoa</taxon>
        <taxon>Cnidaria</taxon>
        <taxon>Anthozoa</taxon>
        <taxon>Octocorallia</taxon>
        <taxon>Malacalcyonacea</taxon>
        <taxon>Plexauridae</taxon>
        <taxon>Paramuricea</taxon>
    </lineage>
</organism>